<dbReference type="InterPro" id="IPR052736">
    <property type="entry name" value="Stf3_sulfotransferase"/>
</dbReference>
<dbReference type="EMBL" id="CAJFCJ010000002">
    <property type="protein sequence ID" value="CAD5112481.1"/>
    <property type="molecule type" value="Genomic_DNA"/>
</dbReference>
<proteinExistence type="predicted"/>
<dbReference type="OrthoDB" id="9988765at2759"/>
<dbReference type="Proteomes" id="UP000549394">
    <property type="component" value="Unassembled WGS sequence"/>
</dbReference>
<reference evidence="1 2" key="1">
    <citation type="submission" date="2020-08" db="EMBL/GenBank/DDBJ databases">
        <authorList>
            <person name="Hejnol A."/>
        </authorList>
    </citation>
    <scope>NUCLEOTIDE SEQUENCE [LARGE SCALE GENOMIC DNA]</scope>
</reference>
<dbReference type="PANTHER" id="PTHR36451:SF1">
    <property type="entry name" value="OMEGA-HYDROXY-BETA-DIHYDROMENAQUINONE-9 SULFOTRANSFERASE STF3"/>
    <property type="match status" value="1"/>
</dbReference>
<accession>A0A7I8V8C1</accession>
<dbReference type="Gene3D" id="3.40.50.300">
    <property type="entry name" value="P-loop containing nucleotide triphosphate hydrolases"/>
    <property type="match status" value="1"/>
</dbReference>
<evidence type="ECO:0000313" key="2">
    <source>
        <dbReference type="Proteomes" id="UP000549394"/>
    </source>
</evidence>
<dbReference type="SUPFAM" id="SSF52540">
    <property type="entry name" value="P-loop containing nucleoside triphosphate hydrolases"/>
    <property type="match status" value="1"/>
</dbReference>
<dbReference type="InterPro" id="IPR027417">
    <property type="entry name" value="P-loop_NTPase"/>
</dbReference>
<dbReference type="AlphaFoldDB" id="A0A7I8V8C1"/>
<sequence length="434" mass="50880">MAEHFKHIILLIIAKYIVWHKYLLGCVELFFKSTLGIKFYKVSYENWKLSLSKEAQAILRNEDHVRKGFQVLFSDLQKNSELSSVGYRNILKDMTNGLENKASIRTAVKADPKLAKTKFKSPVIILTLARTGSTFINCLLAKDKRWKAPELWELLRTTPIREEPLSIENKALLETYETSFAVHRLASNKNLFKIHSVGPTDPDDFLAFLIGEGLYVQSQRILKLPNYSKYINDLSHDTFVKIYKNIKLNLSVLAAHQNMENKRFLLIQHLGPSVNALAMLNVFPDAQLITLHRDLCKIIPSMTSLYSYLGEHYLKPHYNNTQEICDRLTESYVSSIEKMMKWRNDPLIKKAPFKRVIDINFEDLVKDSKKVIRELYRDIKMEYNDECNEIFENYINKQQDHKHGIHNYQKMLLDKEAIRQRTEDYVKKFHVKIY</sequence>
<gene>
    <name evidence="1" type="ORF">DGYR_LOCUS1612</name>
</gene>
<name>A0A7I8V8C1_9ANNE</name>
<protein>
    <submittedName>
        <fullName evidence="1">Uncharacterized protein</fullName>
    </submittedName>
</protein>
<comment type="caution">
    <text evidence="1">The sequence shown here is derived from an EMBL/GenBank/DDBJ whole genome shotgun (WGS) entry which is preliminary data.</text>
</comment>
<dbReference type="Pfam" id="PF13469">
    <property type="entry name" value="Sulfotransfer_3"/>
    <property type="match status" value="1"/>
</dbReference>
<organism evidence="1 2">
    <name type="scientific">Dimorphilus gyrociliatus</name>
    <dbReference type="NCBI Taxonomy" id="2664684"/>
    <lineage>
        <taxon>Eukaryota</taxon>
        <taxon>Metazoa</taxon>
        <taxon>Spiralia</taxon>
        <taxon>Lophotrochozoa</taxon>
        <taxon>Annelida</taxon>
        <taxon>Polychaeta</taxon>
        <taxon>Polychaeta incertae sedis</taxon>
        <taxon>Dinophilidae</taxon>
        <taxon>Dimorphilus</taxon>
    </lineage>
</organism>
<keyword evidence="2" id="KW-1185">Reference proteome</keyword>
<dbReference type="PANTHER" id="PTHR36451">
    <property type="entry name" value="PAPS-DEPENDENT SULFOTRANSFERASE STF3"/>
    <property type="match status" value="1"/>
</dbReference>
<evidence type="ECO:0000313" key="1">
    <source>
        <dbReference type="EMBL" id="CAD5112481.1"/>
    </source>
</evidence>